<sequence length="215" mass="23181">MTGQLETSMEDLLPRLVALAGQGRRLVAIAGPPGSGKSTLGEALCLALNADQPGLAAVVPMDGFHFDDAVLQARGTLSRKGAPFTFDVGGLHALLARLRANAEPEIAVPVFDRELELARAGARLIPATTPLLLVEGNYLLLDDPPWAGLRPMFDLTIRLEVPRPELIRRLLSRWLDLGMSRDDAEAKVFGNDALNADLVRERSATADITLDQSTR</sequence>
<comment type="caution">
    <text evidence="1">The sequence shown here is derived from an EMBL/GenBank/DDBJ whole genome shotgun (WGS) entry which is preliminary data.</text>
</comment>
<reference evidence="2" key="1">
    <citation type="submission" date="2023-07" db="EMBL/GenBank/DDBJ databases">
        <title>Characterization of two Paracoccaceae strains isolated from Phycosphere and proposal of Xinfangfangia lacusdiani sp. nov.</title>
        <authorList>
            <person name="Deng Y."/>
            <person name="Zhang Y.Q."/>
        </authorList>
    </citation>
    <scope>NUCLEOTIDE SEQUENCE [LARGE SCALE GENOMIC DNA]</scope>
    <source>
        <strain evidence="2">CPCC 101403</strain>
    </source>
</reference>
<dbReference type="NCBIfam" id="NF006746">
    <property type="entry name" value="PRK09270.1-5"/>
    <property type="match status" value="1"/>
</dbReference>
<dbReference type="EMBL" id="JAVRQI010000017">
    <property type="protein sequence ID" value="MDT1064055.1"/>
    <property type="molecule type" value="Genomic_DNA"/>
</dbReference>
<evidence type="ECO:0000313" key="1">
    <source>
        <dbReference type="EMBL" id="MDT1064055.1"/>
    </source>
</evidence>
<dbReference type="Proteomes" id="UP001251085">
    <property type="component" value="Unassembled WGS sequence"/>
</dbReference>
<proteinExistence type="predicted"/>
<dbReference type="Gene3D" id="3.40.50.300">
    <property type="entry name" value="P-loop containing nucleotide triphosphate hydrolases"/>
    <property type="match status" value="1"/>
</dbReference>
<dbReference type="InterPro" id="IPR027417">
    <property type="entry name" value="P-loop_NTPase"/>
</dbReference>
<organism evidence="1 2">
    <name type="scientific">Paracoccus broussonetiae</name>
    <dbReference type="NCBI Taxonomy" id="3075834"/>
    <lineage>
        <taxon>Bacteria</taxon>
        <taxon>Pseudomonadati</taxon>
        <taxon>Pseudomonadota</taxon>
        <taxon>Alphaproteobacteria</taxon>
        <taxon>Rhodobacterales</taxon>
        <taxon>Paracoccaceae</taxon>
        <taxon>Paracoccus</taxon>
    </lineage>
</organism>
<dbReference type="GO" id="GO:0016787">
    <property type="term" value="F:hydrolase activity"/>
    <property type="evidence" value="ECO:0007669"/>
    <property type="project" value="UniProtKB-KW"/>
</dbReference>
<keyword evidence="2" id="KW-1185">Reference proteome</keyword>
<evidence type="ECO:0000313" key="2">
    <source>
        <dbReference type="Proteomes" id="UP001251085"/>
    </source>
</evidence>
<dbReference type="SUPFAM" id="SSF52540">
    <property type="entry name" value="P-loop containing nucleoside triphosphate hydrolases"/>
    <property type="match status" value="1"/>
</dbReference>
<accession>A0ABU3EKU0</accession>
<name>A0ABU3EKU0_9RHOB</name>
<dbReference type="PANTHER" id="PTHR10285">
    <property type="entry name" value="URIDINE KINASE"/>
    <property type="match status" value="1"/>
</dbReference>
<protein>
    <submittedName>
        <fullName evidence="1">Nucleoside triphosphate hydrolase</fullName>
    </submittedName>
</protein>
<gene>
    <name evidence="1" type="ORF">RM190_19490</name>
</gene>
<keyword evidence="1" id="KW-0378">Hydrolase</keyword>